<dbReference type="GeneID" id="68116966"/>
<dbReference type="SUPFAM" id="SSF101898">
    <property type="entry name" value="NHL repeat"/>
    <property type="match status" value="1"/>
</dbReference>
<protein>
    <submittedName>
        <fullName evidence="1">Uncharacterized protein</fullName>
    </submittedName>
</protein>
<dbReference type="InterPro" id="IPR015943">
    <property type="entry name" value="WD40/YVTN_repeat-like_dom_sf"/>
</dbReference>
<comment type="caution">
    <text evidence="1">The sequence shown here is derived from an EMBL/GenBank/DDBJ whole genome shotgun (WGS) entry which is preliminary data.</text>
</comment>
<organism evidence="1 2">
    <name type="scientific">Naegleria fowleri</name>
    <name type="common">Brain eating amoeba</name>
    <dbReference type="NCBI Taxonomy" id="5763"/>
    <lineage>
        <taxon>Eukaryota</taxon>
        <taxon>Discoba</taxon>
        <taxon>Heterolobosea</taxon>
        <taxon>Tetramitia</taxon>
        <taxon>Eutetramitia</taxon>
        <taxon>Vahlkampfiidae</taxon>
        <taxon>Naegleria</taxon>
    </lineage>
</organism>
<accession>A0A6A5BD76</accession>
<dbReference type="Gene3D" id="2.130.10.10">
    <property type="entry name" value="YVTN repeat-like/Quinoprotein amine dehydrogenase"/>
    <property type="match status" value="1"/>
</dbReference>
<dbReference type="AlphaFoldDB" id="A0A6A5BD76"/>
<dbReference type="VEuPathDB" id="AmoebaDB:FDP41_009751"/>
<gene>
    <name evidence="1" type="ORF">FDP41_009751</name>
</gene>
<dbReference type="OrthoDB" id="10467110at2759"/>
<dbReference type="Proteomes" id="UP000444721">
    <property type="component" value="Unassembled WGS sequence"/>
</dbReference>
<dbReference type="VEuPathDB" id="AmoebaDB:NfTy_087830"/>
<evidence type="ECO:0000313" key="1">
    <source>
        <dbReference type="EMBL" id="KAF0972055.1"/>
    </source>
</evidence>
<reference evidence="1 2" key="1">
    <citation type="journal article" date="2019" name="Sci. Rep.">
        <title>Nanopore sequencing improves the draft genome of the human pathogenic amoeba Naegleria fowleri.</title>
        <authorList>
            <person name="Liechti N."/>
            <person name="Schurch N."/>
            <person name="Bruggmann R."/>
            <person name="Wittwer M."/>
        </authorList>
    </citation>
    <scope>NUCLEOTIDE SEQUENCE [LARGE SCALE GENOMIC DNA]</scope>
    <source>
        <strain evidence="1 2">ATCC 30894</strain>
    </source>
</reference>
<dbReference type="EMBL" id="VFQX01000072">
    <property type="protein sequence ID" value="KAF0972055.1"/>
    <property type="molecule type" value="Genomic_DNA"/>
</dbReference>
<proteinExistence type="predicted"/>
<sequence length="373" mass="43444">MFSEDHVFLQLADLNTPSSSSSISKKEITLTKTSDNSFKRPNIYSENEFHDDDLYFLMKLLQQKMRTNKVRRNKSFSMDPKDVFLFSPDLLKNIYHSVYNEEYYVSDLYDVKISYNLKCILVSDFNHYCIEVFDLETKEYKFKIKAPDQYMRFMCVEENYDMRHNDALIFGCSSYVYKYDLKTLLTVRDEANYIWKNEDCSWAQGIAISYSRRQVFVSDAGSRSKVICILNLQTGQSIQKFSIEEPLGVAFSPNEEYLIVSCADTSIYLFREDKTPNEAGVVHWTKCKTLVEKETGENGYNFELLTVDTNNRTFVLCDSEKRCLKIFSLVTFEQIATIGSESTPSFRFKYIPFGLCVNELTGELLVCETEQTE</sequence>
<evidence type="ECO:0000313" key="2">
    <source>
        <dbReference type="Proteomes" id="UP000444721"/>
    </source>
</evidence>
<dbReference type="RefSeq" id="XP_044556770.1">
    <property type="nucleotide sequence ID" value="XM_044713743.1"/>
</dbReference>
<keyword evidence="2" id="KW-1185">Reference proteome</keyword>
<dbReference type="VEuPathDB" id="AmoebaDB:NF0004590"/>
<name>A0A6A5BD76_NAEFO</name>